<dbReference type="InterPro" id="IPR005467">
    <property type="entry name" value="His_kinase_dom"/>
</dbReference>
<dbReference type="PRINTS" id="PR00344">
    <property type="entry name" value="BCTRLSENSOR"/>
</dbReference>
<evidence type="ECO:0000256" key="1">
    <source>
        <dbReference type="ARBA" id="ARBA00000085"/>
    </source>
</evidence>
<dbReference type="CDD" id="cd00082">
    <property type="entry name" value="HisKA"/>
    <property type="match status" value="1"/>
</dbReference>
<keyword evidence="4" id="KW-0808">Transferase</keyword>
<dbReference type="InterPro" id="IPR036890">
    <property type="entry name" value="HATPase_C_sf"/>
</dbReference>
<dbReference type="InterPro" id="IPR004358">
    <property type="entry name" value="Sig_transdc_His_kin-like_C"/>
</dbReference>
<dbReference type="InterPro" id="IPR003594">
    <property type="entry name" value="HATPase_dom"/>
</dbReference>
<protein>
    <recommendedName>
        <fullName evidence="2">histidine kinase</fullName>
        <ecNumber evidence="2">2.7.13.3</ecNumber>
    </recommendedName>
</protein>
<dbReference type="SUPFAM" id="SSF55874">
    <property type="entry name" value="ATPase domain of HSP90 chaperone/DNA topoisomerase II/histidine kinase"/>
    <property type="match status" value="1"/>
</dbReference>
<dbReference type="SMART" id="SM00387">
    <property type="entry name" value="HATPase_c"/>
    <property type="match status" value="1"/>
</dbReference>
<name>A0A3Q9HRX0_9FIRM</name>
<evidence type="ECO:0000313" key="8">
    <source>
        <dbReference type="EMBL" id="AZR74343.1"/>
    </source>
</evidence>
<dbReference type="PROSITE" id="PS50109">
    <property type="entry name" value="HIS_KIN"/>
    <property type="match status" value="1"/>
</dbReference>
<dbReference type="EC" id="2.7.13.3" evidence="2"/>
<gene>
    <name evidence="8" type="ORF">BBF96_13665</name>
</gene>
<accession>A0A3Q9HRX0</accession>
<organism evidence="8 9">
    <name type="scientific">Anoxybacter fermentans</name>
    <dbReference type="NCBI Taxonomy" id="1323375"/>
    <lineage>
        <taxon>Bacteria</taxon>
        <taxon>Bacillati</taxon>
        <taxon>Bacillota</taxon>
        <taxon>Clostridia</taxon>
        <taxon>Halanaerobiales</taxon>
        <taxon>Anoxybacter</taxon>
    </lineage>
</organism>
<evidence type="ECO:0000256" key="5">
    <source>
        <dbReference type="ARBA" id="ARBA00022777"/>
    </source>
</evidence>
<dbReference type="InterPro" id="IPR036097">
    <property type="entry name" value="HisK_dim/P_sf"/>
</dbReference>
<dbReference type="Pfam" id="PF01590">
    <property type="entry name" value="GAF"/>
    <property type="match status" value="1"/>
</dbReference>
<dbReference type="Pfam" id="PF02518">
    <property type="entry name" value="HATPase_c"/>
    <property type="match status" value="1"/>
</dbReference>
<evidence type="ECO:0000256" key="3">
    <source>
        <dbReference type="ARBA" id="ARBA00022553"/>
    </source>
</evidence>
<comment type="catalytic activity">
    <reaction evidence="1">
        <text>ATP + protein L-histidine = ADP + protein N-phospho-L-histidine.</text>
        <dbReference type="EC" id="2.7.13.3"/>
    </reaction>
</comment>
<reference evidence="8 9" key="1">
    <citation type="submission" date="2016-07" db="EMBL/GenBank/DDBJ databases">
        <title>Genome and transcriptome analysis of iron-reducing fermentative bacteria Anoxybacter fermentans.</title>
        <authorList>
            <person name="Zeng X."/>
            <person name="Shao Z."/>
        </authorList>
    </citation>
    <scope>NUCLEOTIDE SEQUENCE [LARGE SCALE GENOMIC DNA]</scope>
    <source>
        <strain evidence="8 9">DY22613</strain>
    </source>
</reference>
<dbReference type="InterPro" id="IPR050736">
    <property type="entry name" value="Sensor_HK_Regulatory"/>
</dbReference>
<dbReference type="Pfam" id="PF00512">
    <property type="entry name" value="HisKA"/>
    <property type="match status" value="1"/>
</dbReference>
<dbReference type="Gene3D" id="1.10.287.130">
    <property type="match status" value="1"/>
</dbReference>
<dbReference type="SUPFAM" id="SSF47384">
    <property type="entry name" value="Homodimeric domain of signal transducing histidine kinase"/>
    <property type="match status" value="1"/>
</dbReference>
<dbReference type="RefSeq" id="WP_127017697.1">
    <property type="nucleotide sequence ID" value="NZ_CP016379.1"/>
</dbReference>
<sequence>MTLPTDQIFKEWVEFVTAVSKYSSIRPITFQFWEGCREADINSCHQKFVFLSKAELEQKREENAELIKVTSPYIDYLSLSFLGKPHLVVLSDSEGWILEVCGTLEEFGGQVVGIGPGVNWSEEYLGHNGIGTALVKGEPVLIYGIEHCGLPFNSMVCLGLPIRDNNNSIIGALDICVPKEDAHPACFTLALASIVSIENALSASSKLQNKLDYVEKLLATESLLATMVHDLKNPLSTIRGISQLGYMTSGSIREQEYFKKIIKQVDILIDMLNELLGKFKSEDYIKDSPVKAIQEVLNEIEPLCRARGIELSFFAQSYGKTIIHERFFKRAMHNLLINAVQIMSEGGKLIVRVNEKKDFILIEIADTGPGIPLEIQQEVFEPFVHGRTDGTGLGLYIVHYVITKVHRGKIWFETGTNEGTTFYIKLPIVSVAENKLNFTYQRSEV</sequence>
<dbReference type="InterPro" id="IPR003018">
    <property type="entry name" value="GAF"/>
</dbReference>
<dbReference type="SMART" id="SM00388">
    <property type="entry name" value="HisKA"/>
    <property type="match status" value="1"/>
</dbReference>
<dbReference type="AlphaFoldDB" id="A0A3Q9HRX0"/>
<evidence type="ECO:0000313" key="9">
    <source>
        <dbReference type="Proteomes" id="UP000267250"/>
    </source>
</evidence>
<feature type="domain" description="Histidine kinase" evidence="7">
    <location>
        <begin position="226"/>
        <end position="430"/>
    </location>
</feature>
<dbReference type="PANTHER" id="PTHR43711:SF1">
    <property type="entry name" value="HISTIDINE KINASE 1"/>
    <property type="match status" value="1"/>
</dbReference>
<dbReference type="InterPro" id="IPR003661">
    <property type="entry name" value="HisK_dim/P_dom"/>
</dbReference>
<dbReference type="PANTHER" id="PTHR43711">
    <property type="entry name" value="TWO-COMPONENT HISTIDINE KINASE"/>
    <property type="match status" value="1"/>
</dbReference>
<keyword evidence="9" id="KW-1185">Reference proteome</keyword>
<evidence type="ECO:0000256" key="6">
    <source>
        <dbReference type="ARBA" id="ARBA00023012"/>
    </source>
</evidence>
<evidence type="ECO:0000256" key="2">
    <source>
        <dbReference type="ARBA" id="ARBA00012438"/>
    </source>
</evidence>
<dbReference type="Proteomes" id="UP000267250">
    <property type="component" value="Chromosome"/>
</dbReference>
<dbReference type="KEGG" id="aft:BBF96_13665"/>
<dbReference type="EMBL" id="CP016379">
    <property type="protein sequence ID" value="AZR74343.1"/>
    <property type="molecule type" value="Genomic_DNA"/>
</dbReference>
<proteinExistence type="predicted"/>
<evidence type="ECO:0000256" key="4">
    <source>
        <dbReference type="ARBA" id="ARBA00022679"/>
    </source>
</evidence>
<keyword evidence="6" id="KW-0902">Two-component regulatory system</keyword>
<dbReference type="Gene3D" id="3.30.450.40">
    <property type="match status" value="1"/>
</dbReference>
<dbReference type="OrthoDB" id="9764522at2"/>
<dbReference type="GO" id="GO:0000155">
    <property type="term" value="F:phosphorelay sensor kinase activity"/>
    <property type="evidence" value="ECO:0007669"/>
    <property type="project" value="InterPro"/>
</dbReference>
<dbReference type="Gene3D" id="3.30.565.10">
    <property type="entry name" value="Histidine kinase-like ATPase, C-terminal domain"/>
    <property type="match status" value="1"/>
</dbReference>
<dbReference type="InterPro" id="IPR029016">
    <property type="entry name" value="GAF-like_dom_sf"/>
</dbReference>
<keyword evidence="5" id="KW-0418">Kinase</keyword>
<evidence type="ECO:0000259" key="7">
    <source>
        <dbReference type="PROSITE" id="PS50109"/>
    </source>
</evidence>
<keyword evidence="3" id="KW-0597">Phosphoprotein</keyword>